<dbReference type="OrthoDB" id="7342392at2"/>
<feature type="domain" description="Bacterial bifunctional deaminase-reductase C-terminal" evidence="1">
    <location>
        <begin position="4"/>
        <end position="179"/>
    </location>
</feature>
<evidence type="ECO:0000259" key="1">
    <source>
        <dbReference type="Pfam" id="PF01872"/>
    </source>
</evidence>
<organism evidence="2 3">
    <name type="scientific">Motilibacter peucedani</name>
    <dbReference type="NCBI Taxonomy" id="598650"/>
    <lineage>
        <taxon>Bacteria</taxon>
        <taxon>Bacillati</taxon>
        <taxon>Actinomycetota</taxon>
        <taxon>Actinomycetes</taxon>
        <taxon>Motilibacterales</taxon>
        <taxon>Motilibacteraceae</taxon>
        <taxon>Motilibacter</taxon>
    </lineage>
</organism>
<dbReference type="SUPFAM" id="SSF53597">
    <property type="entry name" value="Dihydrofolate reductase-like"/>
    <property type="match status" value="1"/>
</dbReference>
<gene>
    <name evidence="2" type="ORF">CLV35_2569</name>
</gene>
<dbReference type="InterPro" id="IPR024072">
    <property type="entry name" value="DHFR-like_dom_sf"/>
</dbReference>
<dbReference type="InterPro" id="IPR050765">
    <property type="entry name" value="Riboflavin_Biosynth_HTPR"/>
</dbReference>
<dbReference type="PANTHER" id="PTHR38011:SF11">
    <property type="entry name" value="2,5-DIAMINO-6-RIBOSYLAMINO-4(3H)-PYRIMIDINONE 5'-PHOSPHATE REDUCTASE"/>
    <property type="match status" value="1"/>
</dbReference>
<comment type="caution">
    <text evidence="2">The sequence shown here is derived from an EMBL/GenBank/DDBJ whole genome shotgun (WGS) entry which is preliminary data.</text>
</comment>
<dbReference type="Proteomes" id="UP000281955">
    <property type="component" value="Unassembled WGS sequence"/>
</dbReference>
<keyword evidence="3" id="KW-1185">Reference proteome</keyword>
<dbReference type="GO" id="GO:0009231">
    <property type="term" value="P:riboflavin biosynthetic process"/>
    <property type="evidence" value="ECO:0007669"/>
    <property type="project" value="InterPro"/>
</dbReference>
<evidence type="ECO:0000313" key="2">
    <source>
        <dbReference type="EMBL" id="RKS74070.1"/>
    </source>
</evidence>
<protein>
    <submittedName>
        <fullName evidence="2">Dihydrofolate reductase</fullName>
    </submittedName>
</protein>
<dbReference type="AlphaFoldDB" id="A0A420XPE0"/>
<evidence type="ECO:0000313" key="3">
    <source>
        <dbReference type="Proteomes" id="UP000281955"/>
    </source>
</evidence>
<dbReference type="Gene3D" id="3.40.430.10">
    <property type="entry name" value="Dihydrofolate Reductase, subunit A"/>
    <property type="match status" value="1"/>
</dbReference>
<dbReference type="Pfam" id="PF01872">
    <property type="entry name" value="RibD_C"/>
    <property type="match status" value="1"/>
</dbReference>
<dbReference type="InParanoid" id="A0A420XPE0"/>
<dbReference type="InterPro" id="IPR002734">
    <property type="entry name" value="RibDG_C"/>
</dbReference>
<dbReference type="GO" id="GO:0008703">
    <property type="term" value="F:5-amino-6-(5-phosphoribosylamino)uracil reductase activity"/>
    <property type="evidence" value="ECO:0007669"/>
    <property type="project" value="InterPro"/>
</dbReference>
<dbReference type="EMBL" id="RBWV01000012">
    <property type="protein sequence ID" value="RKS74070.1"/>
    <property type="molecule type" value="Genomic_DNA"/>
</dbReference>
<accession>A0A420XPE0</accession>
<sequence length="194" mass="20739">MGKLVIATNASLDGVVEDPDGKEGSGLGAWFNAAAGSDIEHWAAIESEEAMASEALLLGRRTDAWFAARWLGRPGEWAERMNTMPKYVVSSTATPASWSNASIITGDVLGQVRRLKAQARGDVVVYASYQLACHLLDHDLVDELRLFVLPVVLGSGNRLLDGCAKTASLKLVSSQAYGDLTYVVYEVLTPAPTG</sequence>
<proteinExistence type="predicted"/>
<reference evidence="2 3" key="1">
    <citation type="submission" date="2018-10" db="EMBL/GenBank/DDBJ databases">
        <title>Genomic Encyclopedia of Archaeal and Bacterial Type Strains, Phase II (KMG-II): from individual species to whole genera.</title>
        <authorList>
            <person name="Goeker M."/>
        </authorList>
    </citation>
    <scope>NUCLEOTIDE SEQUENCE [LARGE SCALE GENOMIC DNA]</scope>
    <source>
        <strain evidence="2 3">RP-AC37</strain>
    </source>
</reference>
<dbReference type="RefSeq" id="WP_121193837.1">
    <property type="nucleotide sequence ID" value="NZ_RBWV01000012.1"/>
</dbReference>
<dbReference type="PANTHER" id="PTHR38011">
    <property type="entry name" value="DIHYDROFOLATE REDUCTASE FAMILY PROTEIN (AFU_ORTHOLOGUE AFUA_8G06820)"/>
    <property type="match status" value="1"/>
</dbReference>
<name>A0A420XPE0_9ACTN</name>